<comment type="caution">
    <text evidence="14">The sequence shown here is derived from an EMBL/GenBank/DDBJ whole genome shotgun (WGS) entry which is preliminary data.</text>
</comment>
<evidence type="ECO:0000313" key="15">
    <source>
        <dbReference type="Proteomes" id="UP000887013"/>
    </source>
</evidence>
<evidence type="ECO:0000256" key="4">
    <source>
        <dbReference type="ARBA" id="ARBA00022461"/>
    </source>
</evidence>
<comment type="subcellular location">
    <subcellularLocation>
        <location evidence="1">Membrane</location>
        <topology evidence="1">Multi-pass membrane protein</topology>
    </subcellularLocation>
</comment>
<keyword evidence="8 12" id="KW-0406">Ion transport</keyword>
<dbReference type="PANTHER" id="PTHR11690">
    <property type="entry name" value="AMILORIDE-SENSITIVE SODIUM CHANNEL-RELATED"/>
    <property type="match status" value="1"/>
</dbReference>
<keyword evidence="6 13" id="KW-1133">Transmembrane helix</keyword>
<evidence type="ECO:0000256" key="9">
    <source>
        <dbReference type="ARBA" id="ARBA00023136"/>
    </source>
</evidence>
<name>A0A8X6NGI4_NEPPI</name>
<dbReference type="Pfam" id="PF00858">
    <property type="entry name" value="ASC"/>
    <property type="match status" value="1"/>
</dbReference>
<evidence type="ECO:0000313" key="14">
    <source>
        <dbReference type="EMBL" id="GFT13863.1"/>
    </source>
</evidence>
<accession>A0A8X6NGI4</accession>
<evidence type="ECO:0000256" key="10">
    <source>
        <dbReference type="ARBA" id="ARBA00023201"/>
    </source>
</evidence>
<evidence type="ECO:0000256" key="5">
    <source>
        <dbReference type="ARBA" id="ARBA00022692"/>
    </source>
</evidence>
<dbReference type="PRINTS" id="PR01078">
    <property type="entry name" value="AMINACHANNEL"/>
</dbReference>
<organism evidence="14 15">
    <name type="scientific">Nephila pilipes</name>
    <name type="common">Giant wood spider</name>
    <name type="synonym">Nephila maculata</name>
    <dbReference type="NCBI Taxonomy" id="299642"/>
    <lineage>
        <taxon>Eukaryota</taxon>
        <taxon>Metazoa</taxon>
        <taxon>Ecdysozoa</taxon>
        <taxon>Arthropoda</taxon>
        <taxon>Chelicerata</taxon>
        <taxon>Arachnida</taxon>
        <taxon>Araneae</taxon>
        <taxon>Araneomorphae</taxon>
        <taxon>Entelegynae</taxon>
        <taxon>Araneoidea</taxon>
        <taxon>Nephilidae</taxon>
        <taxon>Nephila</taxon>
    </lineage>
</organism>
<keyword evidence="10 12" id="KW-0739">Sodium transport</keyword>
<keyword evidence="9 13" id="KW-0472">Membrane</keyword>
<evidence type="ECO:0000256" key="13">
    <source>
        <dbReference type="SAM" id="Phobius"/>
    </source>
</evidence>
<sequence>MGKETDINSSVYVASRISNSPIFLIRLFWFLILIACLICSTYRILEFYYLYQQYPIVLSLHVDHKYNLQFPAITICNLNRRKTVKIPVSPGGPPIEINLPIGTPLLLSERSSLISCKKRENSKSDHKRRNFKKLEFLKRHYGMDKTQISKLGHNISDMLEECSMNGKSCSALHLNQFVSFRFGNCFTFNKKIQGKEPESISEVGAGSGLILKLNLETDKYASITHTKGAVITIHNPEEIPNPEENGFIVSPGYETSISLRQSVVHRLPAPYKDRCLNYQTKAKEYANKNECIRSCIQNHNFAKCSCIDPTLVVRKNKKVCNLMNVTEICCLDEVLKYLTYNEPVCDCPLPCNSVHYNEKVSRALLPRTHPVKTSAMKLNVFFASLERYVYEYRPKYNFPEFLSYLGNMLGLWLGLSLVAVFELFEKLLICAISM</sequence>
<dbReference type="GO" id="GO:0005886">
    <property type="term" value="C:plasma membrane"/>
    <property type="evidence" value="ECO:0007669"/>
    <property type="project" value="TreeGrafter"/>
</dbReference>
<evidence type="ECO:0000256" key="12">
    <source>
        <dbReference type="RuleBase" id="RU000679"/>
    </source>
</evidence>
<dbReference type="AlphaFoldDB" id="A0A8X6NGI4"/>
<evidence type="ECO:0000256" key="7">
    <source>
        <dbReference type="ARBA" id="ARBA00023053"/>
    </source>
</evidence>
<keyword evidence="3 12" id="KW-0813">Transport</keyword>
<dbReference type="Gene3D" id="2.60.470.10">
    <property type="entry name" value="Acid-sensing ion channels like domains"/>
    <property type="match status" value="1"/>
</dbReference>
<reference evidence="14" key="1">
    <citation type="submission" date="2020-08" db="EMBL/GenBank/DDBJ databases">
        <title>Multicomponent nature underlies the extraordinary mechanical properties of spider dragline silk.</title>
        <authorList>
            <person name="Kono N."/>
            <person name="Nakamura H."/>
            <person name="Mori M."/>
            <person name="Yoshida Y."/>
            <person name="Ohtoshi R."/>
            <person name="Malay A.D."/>
            <person name="Moran D.A.P."/>
            <person name="Tomita M."/>
            <person name="Numata K."/>
            <person name="Arakawa K."/>
        </authorList>
    </citation>
    <scope>NUCLEOTIDE SEQUENCE</scope>
</reference>
<evidence type="ECO:0000256" key="2">
    <source>
        <dbReference type="ARBA" id="ARBA00007193"/>
    </source>
</evidence>
<keyword evidence="7" id="KW-0915">Sodium</keyword>
<dbReference type="Gene3D" id="1.10.287.770">
    <property type="entry name" value="YojJ-like"/>
    <property type="match status" value="1"/>
</dbReference>
<dbReference type="PANTHER" id="PTHR11690:SF248">
    <property type="entry name" value="PICKPOCKET 17, ISOFORM A"/>
    <property type="match status" value="1"/>
</dbReference>
<dbReference type="InterPro" id="IPR001873">
    <property type="entry name" value="ENaC"/>
</dbReference>
<evidence type="ECO:0000256" key="8">
    <source>
        <dbReference type="ARBA" id="ARBA00023065"/>
    </source>
</evidence>
<keyword evidence="15" id="KW-1185">Reference proteome</keyword>
<dbReference type="OrthoDB" id="10051479at2759"/>
<proteinExistence type="inferred from homology"/>
<feature type="transmembrane region" description="Helical" evidence="13">
    <location>
        <begin position="23"/>
        <end position="45"/>
    </location>
</feature>
<comment type="similarity">
    <text evidence="2 12">Belongs to the amiloride-sensitive sodium channel (TC 1.A.6) family.</text>
</comment>
<evidence type="ECO:0000256" key="11">
    <source>
        <dbReference type="ARBA" id="ARBA00023303"/>
    </source>
</evidence>
<keyword evidence="5 12" id="KW-0812">Transmembrane</keyword>
<evidence type="ECO:0000256" key="3">
    <source>
        <dbReference type="ARBA" id="ARBA00022448"/>
    </source>
</evidence>
<protein>
    <submittedName>
        <fullName evidence="14">Acid-sensing ion channel 1C</fullName>
    </submittedName>
</protein>
<dbReference type="Proteomes" id="UP000887013">
    <property type="component" value="Unassembled WGS sequence"/>
</dbReference>
<gene>
    <name evidence="14" type="primary">asic1c</name>
    <name evidence="14" type="ORF">NPIL_117531</name>
</gene>
<dbReference type="GO" id="GO:0015280">
    <property type="term" value="F:ligand-gated sodium channel activity"/>
    <property type="evidence" value="ECO:0007669"/>
    <property type="project" value="TreeGrafter"/>
</dbReference>
<keyword evidence="11 12" id="KW-0407">Ion channel</keyword>
<feature type="transmembrane region" description="Helical" evidence="13">
    <location>
        <begin position="401"/>
        <end position="424"/>
    </location>
</feature>
<evidence type="ECO:0000256" key="6">
    <source>
        <dbReference type="ARBA" id="ARBA00022989"/>
    </source>
</evidence>
<evidence type="ECO:0000256" key="1">
    <source>
        <dbReference type="ARBA" id="ARBA00004141"/>
    </source>
</evidence>
<dbReference type="EMBL" id="BMAW01104352">
    <property type="protein sequence ID" value="GFT13863.1"/>
    <property type="molecule type" value="Genomic_DNA"/>
</dbReference>
<keyword evidence="4 12" id="KW-0894">Sodium channel</keyword>